<feature type="compositionally biased region" description="Polar residues" evidence="3">
    <location>
        <begin position="58"/>
        <end position="74"/>
    </location>
</feature>
<name>A0ABN8QVA6_9CNID</name>
<sequence>MKRKLSSSQKGKGSQAITKFFKALTPQGTKQSHPSVDNPVKMKTTKEEEFRTSLFEKFQTSKTSSKDSTCNALSKDNAENDKGKSCNSASPINQTCHSSPEKNEAGYGGNPALSNQKRVQNSTPIGDVAICKNALINCNTQLPRSDLADVSGMDCDETFLSATEEVDISHYDTCHESLTDLSFTAQHNATSKGDFLDASLSRIKESNVHKESTTDKLQKGESSNGVDNKECNETVAQIDNLLMLKVEESDVNTSQQSENEDLDKDQRSSCDSVMEDEQVHDCHDLKREESDKSCNQVNKPCGIYGVLPEASYSSSDCKEDENSDFLQKEEYEKECNHISKPFNKIRLDSDLPTSDGDISEGSESDDDLLTPPRFLYEKLQLKPNVRTPEKGIVPAFSTPSPVIKDVVKEDKTKYKLSFEKLIKEKVKQKEKDAELAEMEAELQRGLEKGGIAQMQVPSSFSDIESEEELTDDGRDLKDCTLPKDIKKFLVDVHDFTEDLPGEDIFPMFHPYVTSQDFPRLSMLPHPENSSFEAKVASGSDADLQELICGGWILQHYLDWPCPSEVSEWLFQVMCRHQDQHVISSTFQVMWVMVETAAENREDIPQDPRGSLWVPSIKKVIKELLSLGARVPRLFPGDLVTQLNIKEILSDSSSEDMEDMTGSGKPQTERFPLVNIMHLVQFLTHCLQKCPRCYVVQELQNLAVLLCRLALDVRLQTVVFDIEMCLAAVLNCFGEMQWPDEIKELCRVLAKLSTDHRNLLHLVQIQPPSVRGIQLKRLLGVTLLHWLVPKFGQQQETGRLADDERCDVAVPDTVEVSSLVKLVEQIKPKEDSDYFLLHTIISLLSLAVGSEDLPPKERAPLEKLTNKLRSLNGDIKDPRAAFMNRTKVKDLLVRTLLRLAYMAQCIKPSREHHIASYFEYESSNLEIELLKDGEEKFGNEEEENAV</sequence>
<accession>A0ABN8QVA6</accession>
<organism evidence="5 6">
    <name type="scientific">Porites evermanni</name>
    <dbReference type="NCBI Taxonomy" id="104178"/>
    <lineage>
        <taxon>Eukaryota</taxon>
        <taxon>Metazoa</taxon>
        <taxon>Cnidaria</taxon>
        <taxon>Anthozoa</taxon>
        <taxon>Hexacorallia</taxon>
        <taxon>Scleractinia</taxon>
        <taxon>Fungiina</taxon>
        <taxon>Poritidae</taxon>
        <taxon>Porites</taxon>
    </lineage>
</organism>
<dbReference type="EMBL" id="CALNXI010001455">
    <property type="protein sequence ID" value="CAH3169523.1"/>
    <property type="molecule type" value="Genomic_DNA"/>
</dbReference>
<feature type="region of interest" description="Disordered" evidence="3">
    <location>
        <begin position="346"/>
        <end position="370"/>
    </location>
</feature>
<evidence type="ECO:0000313" key="5">
    <source>
        <dbReference type="EMBL" id="CAH3169523.1"/>
    </source>
</evidence>
<evidence type="ECO:0000256" key="2">
    <source>
        <dbReference type="SAM" id="Coils"/>
    </source>
</evidence>
<dbReference type="Proteomes" id="UP001159427">
    <property type="component" value="Unassembled WGS sequence"/>
</dbReference>
<keyword evidence="6" id="KW-1185">Reference proteome</keyword>
<evidence type="ECO:0000256" key="3">
    <source>
        <dbReference type="SAM" id="MobiDB-lite"/>
    </source>
</evidence>
<dbReference type="PANTHER" id="PTHR16046">
    <property type="entry name" value="SMC5-SMC6 COMPLEX LOCALIZATION FACTOR 2"/>
    <property type="match status" value="1"/>
</dbReference>
<feature type="compositionally biased region" description="Polar residues" evidence="3">
    <location>
        <begin position="85"/>
        <end position="98"/>
    </location>
</feature>
<gene>
    <name evidence="5" type="ORF">PEVE_00006898</name>
</gene>
<keyword evidence="2" id="KW-0175">Coiled coil</keyword>
<dbReference type="InterPro" id="IPR026161">
    <property type="entry name" value="FAM178"/>
</dbReference>
<dbReference type="PANTHER" id="PTHR16046:SF9">
    <property type="entry name" value="SMC5-SMC6 COMPLEX LOCALIZATION FACTOR PROTEIN 2"/>
    <property type="match status" value="1"/>
</dbReference>
<feature type="coiled-coil region" evidence="2">
    <location>
        <begin position="419"/>
        <end position="448"/>
    </location>
</feature>
<evidence type="ECO:0000256" key="1">
    <source>
        <dbReference type="ARBA" id="ARBA00010311"/>
    </source>
</evidence>
<protein>
    <recommendedName>
        <fullName evidence="4">Coiled-coil SMC6 And NSE5 INteracting (CANIN) domain-containing protein</fullName>
    </recommendedName>
</protein>
<comment type="similarity">
    <text evidence="1">Belongs to the FAM178 family.</text>
</comment>
<feature type="region of interest" description="Disordered" evidence="3">
    <location>
        <begin position="249"/>
        <end position="277"/>
    </location>
</feature>
<feature type="region of interest" description="Disordered" evidence="3">
    <location>
        <begin position="1"/>
        <end position="118"/>
    </location>
</feature>
<feature type="compositionally biased region" description="Acidic residues" evidence="3">
    <location>
        <begin position="357"/>
        <end position="368"/>
    </location>
</feature>
<feature type="compositionally biased region" description="Basic and acidic residues" evidence="3">
    <location>
        <begin position="206"/>
        <end position="219"/>
    </location>
</feature>
<dbReference type="Pfam" id="PF14816">
    <property type="entry name" value="CANIN"/>
    <property type="match status" value="1"/>
</dbReference>
<reference evidence="5 6" key="1">
    <citation type="submission" date="2022-05" db="EMBL/GenBank/DDBJ databases">
        <authorList>
            <consortium name="Genoscope - CEA"/>
            <person name="William W."/>
        </authorList>
    </citation>
    <scope>NUCLEOTIDE SEQUENCE [LARGE SCALE GENOMIC DNA]</scope>
</reference>
<dbReference type="InterPro" id="IPR044276">
    <property type="entry name" value="CANIN_dom"/>
</dbReference>
<proteinExistence type="inferred from homology"/>
<evidence type="ECO:0000259" key="4">
    <source>
        <dbReference type="Pfam" id="PF14816"/>
    </source>
</evidence>
<comment type="caution">
    <text evidence="5">The sequence shown here is derived from an EMBL/GenBank/DDBJ whole genome shotgun (WGS) entry which is preliminary data.</text>
</comment>
<feature type="domain" description="Coiled-coil SMC6 And NSE5 INteracting (CANIN)" evidence="4">
    <location>
        <begin position="408"/>
        <end position="783"/>
    </location>
</feature>
<feature type="region of interest" description="Disordered" evidence="3">
    <location>
        <begin position="206"/>
        <end position="228"/>
    </location>
</feature>
<evidence type="ECO:0000313" key="6">
    <source>
        <dbReference type="Proteomes" id="UP001159427"/>
    </source>
</evidence>
<feature type="compositionally biased region" description="Low complexity" evidence="3">
    <location>
        <begin position="1"/>
        <end position="15"/>
    </location>
</feature>
<feature type="compositionally biased region" description="Polar residues" evidence="3">
    <location>
        <begin position="26"/>
        <end position="35"/>
    </location>
</feature>